<evidence type="ECO:0000313" key="3">
    <source>
        <dbReference type="Proteomes" id="UP000523196"/>
    </source>
</evidence>
<protein>
    <recommendedName>
        <fullName evidence="4">Right-handed parallel beta-helix repeat-containing protein</fullName>
    </recommendedName>
</protein>
<dbReference type="SUPFAM" id="SSF51126">
    <property type="entry name" value="Pectin lyase-like"/>
    <property type="match status" value="1"/>
</dbReference>
<evidence type="ECO:0000256" key="1">
    <source>
        <dbReference type="SAM" id="MobiDB-lite"/>
    </source>
</evidence>
<reference evidence="2 3" key="1">
    <citation type="submission" date="2020-08" db="EMBL/GenBank/DDBJ databases">
        <authorList>
            <person name="Xu S."/>
            <person name="Li A."/>
        </authorList>
    </citation>
    <scope>NUCLEOTIDE SEQUENCE [LARGE SCALE GENOMIC DNA]</scope>
    <source>
        <strain evidence="2 3">119BY6-57</strain>
    </source>
</reference>
<sequence length="123" mass="12975">GSSSSTLSIQNNVLVGQVDWRGNATGNPGELACGHYAYNSSAALSYSGNAFWNVKSGQCPSGSVCSDPRLTRTAMADFDATPLEGSPLVDRARELDMPPAVDIDGRPRPAGRRADIGAVERRH</sequence>
<organism evidence="2 3">
    <name type="scientific">Marilutibacter spongiae</name>
    <dbReference type="NCBI Taxonomy" id="2025720"/>
    <lineage>
        <taxon>Bacteria</taxon>
        <taxon>Pseudomonadati</taxon>
        <taxon>Pseudomonadota</taxon>
        <taxon>Gammaproteobacteria</taxon>
        <taxon>Lysobacterales</taxon>
        <taxon>Lysobacteraceae</taxon>
        <taxon>Marilutibacter</taxon>
    </lineage>
</organism>
<feature type="non-terminal residue" evidence="2">
    <location>
        <position position="1"/>
    </location>
</feature>
<evidence type="ECO:0000313" key="2">
    <source>
        <dbReference type="EMBL" id="MBB1062191.1"/>
    </source>
</evidence>
<dbReference type="Proteomes" id="UP000523196">
    <property type="component" value="Unassembled WGS sequence"/>
</dbReference>
<dbReference type="InterPro" id="IPR059226">
    <property type="entry name" value="Choice_anch_Q_dom"/>
</dbReference>
<keyword evidence="3" id="KW-1185">Reference proteome</keyword>
<dbReference type="EMBL" id="JACHTF010000041">
    <property type="protein sequence ID" value="MBB1062191.1"/>
    <property type="molecule type" value="Genomic_DNA"/>
</dbReference>
<evidence type="ECO:0008006" key="4">
    <source>
        <dbReference type="Google" id="ProtNLM"/>
    </source>
</evidence>
<dbReference type="RefSeq" id="WP_220479265.1">
    <property type="nucleotide sequence ID" value="NZ_JACHTF010000041.1"/>
</dbReference>
<feature type="region of interest" description="Disordered" evidence="1">
    <location>
        <begin position="97"/>
        <end position="123"/>
    </location>
</feature>
<comment type="caution">
    <text evidence="2">The sequence shown here is derived from an EMBL/GenBank/DDBJ whole genome shotgun (WGS) entry which is preliminary data.</text>
</comment>
<dbReference type="NCBIfam" id="NF041518">
    <property type="entry name" value="choice_anch_Q"/>
    <property type="match status" value="1"/>
</dbReference>
<proteinExistence type="predicted"/>
<accession>A0A7W3Y7P9</accession>
<name>A0A7W3Y7P9_9GAMM</name>
<gene>
    <name evidence="2" type="ORF">H4F98_16605</name>
</gene>
<dbReference type="InterPro" id="IPR011050">
    <property type="entry name" value="Pectin_lyase_fold/virulence"/>
</dbReference>
<feature type="compositionally biased region" description="Basic and acidic residues" evidence="1">
    <location>
        <begin position="103"/>
        <end position="123"/>
    </location>
</feature>
<dbReference type="AlphaFoldDB" id="A0A7W3Y7P9"/>